<evidence type="ECO:0000259" key="2">
    <source>
        <dbReference type="Pfam" id="PF24883"/>
    </source>
</evidence>
<dbReference type="InterPro" id="IPR056884">
    <property type="entry name" value="NPHP3-like_N"/>
</dbReference>
<accession>A0A8H5F933</accession>
<sequence>MSMFTNVNCIEINGGSFTIQSQSQSPNTALERLEKVASPSAFHSYFGRPEPSRCYPNTRVAILDGLKKWSMGLESPDLPIKWLNGGAGAGKSAIAQSFAELCEDEGLIVASFFFFRPDLTRNRTDRLVASLAYQIARAEPSVRAPMDSVITNDPHIFNQDIRKQISSLIIHPLLAARQTDAADKGQRRCVIIIDGLDECISGGEAQAGVVRDISNSLRAVSPQIRVMLPRFIICSRPEEPISNAFSSPALNCMFTEMTLTDDMDAEMDILAYLEAQFEAIKAMHRRKDLIPTAWPSSTELSILQYKASGHFIYPKVVISAIRADPRPAIILQSILGLRTSPQRVRDPLAELDELFYFILNCAAQNVNPGTIRLVLGFLSISESPAGNYHPDILEDFLELEEGEMDTVLSSVASLILVQPDRGPTLLHKSFSDFLFDESRAGRFYIQEGVIRAYVWTRSCKLIDYALDSSKQGIKPPVADIAALVIKCLSGCIRGATIDQELHAALSIVQLRDVAKFWSMHHASSGSDSVPKAVFSMQYFASLVEALHSYNPEDFVISQLYEQIVDDMFAIVRELLTSAPVTLRSHNAGATSISTSLLPGTLIASAPIDMQRPPHGGS</sequence>
<evidence type="ECO:0000313" key="3">
    <source>
        <dbReference type="EMBL" id="KAF5328062.1"/>
    </source>
</evidence>
<gene>
    <name evidence="3" type="ORF">D9619_013658</name>
</gene>
<dbReference type="PANTHER" id="PTHR10039:SF17">
    <property type="entry name" value="FUNGAL STAND N-TERMINAL GOODBYE DOMAIN-CONTAINING PROTEIN-RELATED"/>
    <property type="match status" value="1"/>
</dbReference>
<dbReference type="InterPro" id="IPR027417">
    <property type="entry name" value="P-loop_NTPase"/>
</dbReference>
<dbReference type="AlphaFoldDB" id="A0A8H5F933"/>
<keyword evidence="4" id="KW-1185">Reference proteome</keyword>
<evidence type="ECO:0000313" key="4">
    <source>
        <dbReference type="Proteomes" id="UP000567179"/>
    </source>
</evidence>
<proteinExistence type="predicted"/>
<protein>
    <recommendedName>
        <fullName evidence="2">Nephrocystin 3-like N-terminal domain-containing protein</fullName>
    </recommendedName>
</protein>
<name>A0A8H5F933_9AGAR</name>
<dbReference type="Proteomes" id="UP000567179">
    <property type="component" value="Unassembled WGS sequence"/>
</dbReference>
<dbReference type="SUPFAM" id="SSF52540">
    <property type="entry name" value="P-loop containing nucleoside triphosphate hydrolases"/>
    <property type="match status" value="1"/>
</dbReference>
<dbReference type="Gene3D" id="3.40.50.300">
    <property type="entry name" value="P-loop containing nucleotide triphosphate hydrolases"/>
    <property type="match status" value="1"/>
</dbReference>
<dbReference type="EMBL" id="JAACJJ010000006">
    <property type="protein sequence ID" value="KAF5328062.1"/>
    <property type="molecule type" value="Genomic_DNA"/>
</dbReference>
<reference evidence="3 4" key="1">
    <citation type="journal article" date="2020" name="ISME J.">
        <title>Uncovering the hidden diversity of litter-decomposition mechanisms in mushroom-forming fungi.</title>
        <authorList>
            <person name="Floudas D."/>
            <person name="Bentzer J."/>
            <person name="Ahren D."/>
            <person name="Johansson T."/>
            <person name="Persson P."/>
            <person name="Tunlid A."/>
        </authorList>
    </citation>
    <scope>NUCLEOTIDE SEQUENCE [LARGE SCALE GENOMIC DNA]</scope>
    <source>
        <strain evidence="3 4">CBS 101986</strain>
    </source>
</reference>
<comment type="caution">
    <text evidence="3">The sequence shown here is derived from an EMBL/GenBank/DDBJ whole genome shotgun (WGS) entry which is preliminary data.</text>
</comment>
<dbReference type="OrthoDB" id="5967843at2759"/>
<dbReference type="Pfam" id="PF24883">
    <property type="entry name" value="NPHP3_N"/>
    <property type="match status" value="1"/>
</dbReference>
<organism evidence="3 4">
    <name type="scientific">Psilocybe cf. subviscida</name>
    <dbReference type="NCBI Taxonomy" id="2480587"/>
    <lineage>
        <taxon>Eukaryota</taxon>
        <taxon>Fungi</taxon>
        <taxon>Dikarya</taxon>
        <taxon>Basidiomycota</taxon>
        <taxon>Agaricomycotina</taxon>
        <taxon>Agaricomycetes</taxon>
        <taxon>Agaricomycetidae</taxon>
        <taxon>Agaricales</taxon>
        <taxon>Agaricineae</taxon>
        <taxon>Strophariaceae</taxon>
        <taxon>Psilocybe</taxon>
    </lineage>
</organism>
<dbReference type="PANTHER" id="PTHR10039">
    <property type="entry name" value="AMELOGENIN"/>
    <property type="match status" value="1"/>
</dbReference>
<evidence type="ECO:0000256" key="1">
    <source>
        <dbReference type="ARBA" id="ARBA00022737"/>
    </source>
</evidence>
<feature type="domain" description="Nephrocystin 3-like N-terminal" evidence="2">
    <location>
        <begin position="77"/>
        <end position="227"/>
    </location>
</feature>
<keyword evidence="1" id="KW-0677">Repeat</keyword>